<name>A0A1J1C552_CALAY</name>
<evidence type="ECO:0000313" key="2">
    <source>
        <dbReference type="EMBL" id="APF17813.1"/>
    </source>
</evidence>
<feature type="compositionally biased region" description="Basic and acidic residues" evidence="1">
    <location>
        <begin position="20"/>
        <end position="29"/>
    </location>
</feature>
<proteinExistence type="predicted"/>
<dbReference type="EMBL" id="CP018099">
    <property type="protein sequence ID" value="APF17813.1"/>
    <property type="molecule type" value="Genomic_DNA"/>
</dbReference>
<organism evidence="2 3">
    <name type="scientific">Caldithrix abyssi DSM 13497</name>
    <dbReference type="NCBI Taxonomy" id="880073"/>
    <lineage>
        <taxon>Bacteria</taxon>
        <taxon>Pseudomonadati</taxon>
        <taxon>Calditrichota</taxon>
        <taxon>Calditrichia</taxon>
        <taxon>Calditrichales</taxon>
        <taxon>Calditrichaceae</taxon>
        <taxon>Caldithrix</taxon>
    </lineage>
</organism>
<dbReference type="KEGG" id="caby:Cabys_1064"/>
<protein>
    <submittedName>
        <fullName evidence="2">Uncharacterized protein</fullName>
    </submittedName>
</protein>
<gene>
    <name evidence="2" type="ORF">Cabys_1064</name>
</gene>
<feature type="region of interest" description="Disordered" evidence="1">
    <location>
        <begin position="1"/>
        <end position="29"/>
    </location>
</feature>
<dbReference type="Proteomes" id="UP000183868">
    <property type="component" value="Chromosome"/>
</dbReference>
<sequence>MRQKKSPLKLKQHSRSQKHFRSDLSNHRENNEIAKCVKNV</sequence>
<feature type="compositionally biased region" description="Basic residues" evidence="1">
    <location>
        <begin position="1"/>
        <end position="19"/>
    </location>
</feature>
<evidence type="ECO:0000313" key="3">
    <source>
        <dbReference type="Proteomes" id="UP000183868"/>
    </source>
</evidence>
<reference evidence="2 3" key="1">
    <citation type="submission" date="2016-11" db="EMBL/GenBank/DDBJ databases">
        <title>Genomic analysis of Caldithrix abyssi and proposal of a novel bacterial phylum Caldithrichaeota.</title>
        <authorList>
            <person name="Kublanov I."/>
            <person name="Sigalova O."/>
            <person name="Gavrilov S."/>
            <person name="Lebedinsky A."/>
            <person name="Ivanova N."/>
            <person name="Daum C."/>
            <person name="Reddy T."/>
            <person name="Klenk H.P."/>
            <person name="Goker M."/>
            <person name="Reva O."/>
            <person name="Miroshnichenko M."/>
            <person name="Kyprides N."/>
            <person name="Woyke T."/>
            <person name="Gelfand M."/>
        </authorList>
    </citation>
    <scope>NUCLEOTIDE SEQUENCE [LARGE SCALE GENOMIC DNA]</scope>
    <source>
        <strain evidence="2 3">LF13</strain>
    </source>
</reference>
<evidence type="ECO:0000256" key="1">
    <source>
        <dbReference type="SAM" id="MobiDB-lite"/>
    </source>
</evidence>
<accession>A0A1J1C552</accession>
<dbReference type="AlphaFoldDB" id="A0A1J1C552"/>